<dbReference type="InterPro" id="IPR035595">
    <property type="entry name" value="UDP_glycos_trans_CS"/>
</dbReference>
<proteinExistence type="inferred from homology"/>
<dbReference type="Proteomes" id="UP000030748">
    <property type="component" value="Unassembled WGS sequence"/>
</dbReference>
<evidence type="ECO:0000256" key="4">
    <source>
        <dbReference type="RuleBase" id="RU003718"/>
    </source>
</evidence>
<accession>A0A022PUI8</accession>
<evidence type="ECO:0000256" key="2">
    <source>
        <dbReference type="ARBA" id="ARBA00022679"/>
    </source>
</evidence>
<dbReference type="GO" id="GO:0005737">
    <property type="term" value="C:cytoplasm"/>
    <property type="evidence" value="ECO:0000318"/>
    <property type="project" value="GO_Central"/>
</dbReference>
<name>A0A022PUI8_ERYGU</name>
<dbReference type="PROSITE" id="PS00375">
    <property type="entry name" value="UDPGT"/>
    <property type="match status" value="1"/>
</dbReference>
<dbReference type="PANTHER" id="PTHR11926">
    <property type="entry name" value="GLUCOSYL/GLUCURONOSYL TRANSFERASES"/>
    <property type="match status" value="1"/>
</dbReference>
<protein>
    <recommendedName>
        <fullName evidence="5">Glycosyltransferase</fullName>
        <ecNumber evidence="5">2.4.1.-</ecNumber>
    </recommendedName>
</protein>
<evidence type="ECO:0000256" key="3">
    <source>
        <dbReference type="ARBA" id="ARBA00051003"/>
    </source>
</evidence>
<feature type="domain" description="Glycosyltransferase N-terminal" evidence="6">
    <location>
        <begin position="11"/>
        <end position="261"/>
    </location>
</feature>
<gene>
    <name evidence="7" type="ORF">MIMGU_mgv1a005662mg</name>
</gene>
<dbReference type="GO" id="GO:0080043">
    <property type="term" value="F:quercetin 3-O-glucosyltransferase activity"/>
    <property type="evidence" value="ECO:0000318"/>
    <property type="project" value="GO_Central"/>
</dbReference>
<dbReference type="Gene3D" id="3.40.50.2000">
    <property type="entry name" value="Glycogen Phosphorylase B"/>
    <property type="match status" value="2"/>
</dbReference>
<comment type="similarity">
    <text evidence="1 4">Belongs to the UDP-glycosyltransferase family.</text>
</comment>
<sequence length="475" mass="52111">MAAESYKPHAVFVPFPAQGHVNPMLKLAKLLHNRGFFITFVNTEYNHRRLLKSGGGPAALAGLPDFRFATIPDGLPPSELEDSTQDIPSLCDYCSKTCLEPLCNLLTEINSSGEAGVPPVTCIVTDGFMCFALKAAEAFSLPAAVFWTTSACGFLAYTHYKYLVEEGFAPLKDMNQISDGYLETTLDEVRGMKQIRLKDFPSFIRTTDPEDIMLNFCIQETDATHTAKAIIINTFDALEQDTLHALSATYAPLPIYTIGPLLNQTTRAASSLWKEDNSCIKWLDAQHPGSVLYVNFGSITVATRQHLAEFAWGLADSRKPFLWCVRPDVVVGGGAALPPEFTAEVRDRGMVVGWAPQERVLKHPSTGGFLTHCGWNSTIESIANGGLPLIGWPFFAEQQTNCRYSCVEWGIGFEIDTDVKRADVAAAVIELMDGDKGKKMKEKALELKRKAGEATAPGGSSFMNLDKLINDVLLR</sequence>
<evidence type="ECO:0000259" key="6">
    <source>
        <dbReference type="Pfam" id="PF26168"/>
    </source>
</evidence>
<keyword evidence="2 4" id="KW-0808">Transferase</keyword>
<evidence type="ECO:0000256" key="1">
    <source>
        <dbReference type="ARBA" id="ARBA00009995"/>
    </source>
</evidence>
<dbReference type="OMA" id="QFIEMAW"/>
<dbReference type="FunFam" id="3.40.50.2000:FF:000055">
    <property type="entry name" value="Glycosyltransferase"/>
    <property type="match status" value="1"/>
</dbReference>
<dbReference type="PANTHER" id="PTHR11926:SF1498">
    <property type="entry name" value="GLYCOSYLTRANSFERASE"/>
    <property type="match status" value="1"/>
</dbReference>
<keyword evidence="4" id="KW-0328">Glycosyltransferase</keyword>
<dbReference type="InterPro" id="IPR002213">
    <property type="entry name" value="UDP_glucos_trans"/>
</dbReference>
<dbReference type="AlphaFoldDB" id="A0A022PUI8"/>
<dbReference type="FunFam" id="3.40.50.2000:FF:000027">
    <property type="entry name" value="Glycosyltransferase"/>
    <property type="match status" value="1"/>
</dbReference>
<dbReference type="PhylomeDB" id="A0A022PUI8"/>
<dbReference type="eggNOG" id="KOG1192">
    <property type="taxonomic scope" value="Eukaryota"/>
</dbReference>
<dbReference type="InterPro" id="IPR058980">
    <property type="entry name" value="Glyco_transf_N"/>
</dbReference>
<comment type="catalytic activity">
    <reaction evidence="3">
        <text>7-deoxyloganetin + UDP-alpha-D-glucose = 7-deoxyloganin + UDP + H(+)</text>
        <dbReference type="Rhea" id="RHEA:39899"/>
        <dbReference type="ChEBI" id="CHEBI:15378"/>
        <dbReference type="ChEBI" id="CHEBI:18370"/>
        <dbReference type="ChEBI" id="CHEBI:58223"/>
        <dbReference type="ChEBI" id="CHEBI:58885"/>
        <dbReference type="ChEBI" id="CHEBI:76849"/>
        <dbReference type="EC" id="2.4.1.324"/>
    </reaction>
</comment>
<evidence type="ECO:0000313" key="8">
    <source>
        <dbReference type="Proteomes" id="UP000030748"/>
    </source>
</evidence>
<dbReference type="KEGG" id="egt:105949594"/>
<organism evidence="7 8">
    <name type="scientific">Erythranthe guttata</name>
    <name type="common">Yellow monkey flower</name>
    <name type="synonym">Mimulus guttatus</name>
    <dbReference type="NCBI Taxonomy" id="4155"/>
    <lineage>
        <taxon>Eukaryota</taxon>
        <taxon>Viridiplantae</taxon>
        <taxon>Streptophyta</taxon>
        <taxon>Embryophyta</taxon>
        <taxon>Tracheophyta</taxon>
        <taxon>Spermatophyta</taxon>
        <taxon>Magnoliopsida</taxon>
        <taxon>eudicotyledons</taxon>
        <taxon>Gunneridae</taxon>
        <taxon>Pentapetalae</taxon>
        <taxon>asterids</taxon>
        <taxon>lamiids</taxon>
        <taxon>Lamiales</taxon>
        <taxon>Phrymaceae</taxon>
        <taxon>Erythranthe</taxon>
    </lineage>
</organism>
<dbReference type="EMBL" id="KI632331">
    <property type="protein sequence ID" value="EYU18463.1"/>
    <property type="molecule type" value="Genomic_DNA"/>
</dbReference>
<dbReference type="EC" id="2.4.1.-" evidence="5"/>
<evidence type="ECO:0000313" key="7">
    <source>
        <dbReference type="EMBL" id="EYU18463.1"/>
    </source>
</evidence>
<dbReference type="GO" id="GO:0080044">
    <property type="term" value="F:quercetin 7-O-glucosyltransferase activity"/>
    <property type="evidence" value="ECO:0000318"/>
    <property type="project" value="GO_Central"/>
</dbReference>
<evidence type="ECO:0000256" key="5">
    <source>
        <dbReference type="RuleBase" id="RU362057"/>
    </source>
</evidence>
<dbReference type="Pfam" id="PF00201">
    <property type="entry name" value="UDPGT"/>
    <property type="match status" value="1"/>
</dbReference>
<reference evidence="7 8" key="1">
    <citation type="journal article" date="2013" name="Proc. Natl. Acad. Sci. U.S.A.">
        <title>Fine-scale variation in meiotic recombination in Mimulus inferred from population shotgun sequencing.</title>
        <authorList>
            <person name="Hellsten U."/>
            <person name="Wright K.M."/>
            <person name="Jenkins J."/>
            <person name="Shu S."/>
            <person name="Yuan Y."/>
            <person name="Wessler S.R."/>
            <person name="Schmutz J."/>
            <person name="Willis J.H."/>
            <person name="Rokhsar D.S."/>
        </authorList>
    </citation>
    <scope>NUCLEOTIDE SEQUENCE [LARGE SCALE GENOMIC DNA]</scope>
    <source>
        <strain evidence="8">cv. DUN x IM62</strain>
    </source>
</reference>
<dbReference type="SUPFAM" id="SSF53756">
    <property type="entry name" value="UDP-Glycosyltransferase/glycogen phosphorylase"/>
    <property type="match status" value="1"/>
</dbReference>
<dbReference type="OrthoDB" id="5835829at2759"/>
<dbReference type="Pfam" id="PF26168">
    <property type="entry name" value="Glyco_transf_N"/>
    <property type="match status" value="1"/>
</dbReference>
<keyword evidence="8" id="KW-1185">Reference proteome</keyword>
<dbReference type="CDD" id="cd03784">
    <property type="entry name" value="GT1_Gtf-like"/>
    <property type="match status" value="1"/>
</dbReference>